<dbReference type="Gene3D" id="3.40.50.11700">
    <property type="match status" value="1"/>
</dbReference>
<protein>
    <recommendedName>
        <fullName evidence="2">HTH arsR-type domain-containing protein</fullName>
    </recommendedName>
</protein>
<dbReference type="InterPro" id="IPR011991">
    <property type="entry name" value="ArsR-like_HTH"/>
</dbReference>
<evidence type="ECO:0000313" key="1">
    <source>
        <dbReference type="EMBL" id="KKL77337.1"/>
    </source>
</evidence>
<dbReference type="InterPro" id="IPR036388">
    <property type="entry name" value="WH-like_DNA-bd_sf"/>
</dbReference>
<evidence type="ECO:0008006" key="2">
    <source>
        <dbReference type="Google" id="ProtNLM"/>
    </source>
</evidence>
<dbReference type="CDD" id="cd00090">
    <property type="entry name" value="HTH_ARSR"/>
    <property type="match status" value="1"/>
</dbReference>
<dbReference type="AlphaFoldDB" id="A0A0F9HQD2"/>
<gene>
    <name evidence="1" type="ORF">LCGC14_2035920</name>
</gene>
<dbReference type="InterPro" id="IPR036390">
    <property type="entry name" value="WH_DNA-bd_sf"/>
</dbReference>
<dbReference type="Gene3D" id="1.10.10.10">
    <property type="entry name" value="Winged helix-like DNA-binding domain superfamily/Winged helix DNA-binding domain"/>
    <property type="match status" value="1"/>
</dbReference>
<accession>A0A0F9HQD2</accession>
<dbReference type="SUPFAM" id="SSF46785">
    <property type="entry name" value="Winged helix' DNA-binding domain"/>
    <property type="match status" value="1"/>
</dbReference>
<dbReference type="EMBL" id="LAZR01023780">
    <property type="protein sequence ID" value="KKL77337.1"/>
    <property type="molecule type" value="Genomic_DNA"/>
</dbReference>
<reference evidence="1" key="1">
    <citation type="journal article" date="2015" name="Nature">
        <title>Complex archaea that bridge the gap between prokaryotes and eukaryotes.</title>
        <authorList>
            <person name="Spang A."/>
            <person name="Saw J.H."/>
            <person name="Jorgensen S.L."/>
            <person name="Zaremba-Niedzwiedzka K."/>
            <person name="Martijn J."/>
            <person name="Lind A.E."/>
            <person name="van Eijk R."/>
            <person name="Schleper C."/>
            <person name="Guy L."/>
            <person name="Ettema T.J."/>
        </authorList>
    </citation>
    <scope>NUCLEOTIDE SEQUENCE</scope>
</reference>
<sequence>YIGERNFHAEKLILILSDENQNKDIESKIKEITEFYKKLNVLIEKKYINYKNFMEMTLLLANLLNKFTPDDEILLNLSGGRRSIPISLIYAGTFISNFKDINIKCVVIPEDKTYTPFKLLPSYLPDEIDIKLLSKLSQEITLTNMQDFLGIKQPTISMRLKRLEKHSYIILNGRDRYLTNLGHMVVDINIPEKNQTEEEI</sequence>
<feature type="non-terminal residue" evidence="1">
    <location>
        <position position="1"/>
    </location>
</feature>
<name>A0A0F9HQD2_9ZZZZ</name>
<comment type="caution">
    <text evidence="1">The sequence shown here is derived from an EMBL/GenBank/DDBJ whole genome shotgun (WGS) entry which is preliminary data.</text>
</comment>
<organism evidence="1">
    <name type="scientific">marine sediment metagenome</name>
    <dbReference type="NCBI Taxonomy" id="412755"/>
    <lineage>
        <taxon>unclassified sequences</taxon>
        <taxon>metagenomes</taxon>
        <taxon>ecological metagenomes</taxon>
    </lineage>
</organism>
<proteinExistence type="predicted"/>